<evidence type="ECO:0000256" key="2">
    <source>
        <dbReference type="ARBA" id="ARBA00023015"/>
    </source>
</evidence>
<dbReference type="GO" id="GO:0003677">
    <property type="term" value="F:DNA binding"/>
    <property type="evidence" value="ECO:0007669"/>
    <property type="project" value="UniProtKB-KW"/>
</dbReference>
<dbReference type="Gene3D" id="3.40.190.10">
    <property type="entry name" value="Periplasmic binding protein-like II"/>
    <property type="match status" value="2"/>
</dbReference>
<dbReference type="RefSeq" id="WP_005269728.1">
    <property type="nucleotide sequence ID" value="NZ_ANPE02000154.1"/>
</dbReference>
<comment type="caution">
    <text evidence="6">The sequence shown here is derived from an EMBL/GenBank/DDBJ whole genome shotgun (WGS) entry which is preliminary data.</text>
</comment>
<gene>
    <name evidence="6" type="ORF">D477_013055</name>
</gene>
<keyword evidence="4" id="KW-0804">Transcription</keyword>
<dbReference type="Pfam" id="PF03466">
    <property type="entry name" value="LysR_substrate"/>
    <property type="match status" value="1"/>
</dbReference>
<dbReference type="OrthoDB" id="3636008at2"/>
<evidence type="ECO:0000313" key="6">
    <source>
        <dbReference type="EMBL" id="EMY33791.1"/>
    </source>
</evidence>
<dbReference type="PANTHER" id="PTHR30346">
    <property type="entry name" value="TRANSCRIPTIONAL DUAL REGULATOR HCAR-RELATED"/>
    <property type="match status" value="1"/>
</dbReference>
<dbReference type="PRINTS" id="PR00039">
    <property type="entry name" value="HTHLYSR"/>
</dbReference>
<organism evidence="6 7">
    <name type="scientific">Arthrobacter crystallopoietes BAB-32</name>
    <dbReference type="NCBI Taxonomy" id="1246476"/>
    <lineage>
        <taxon>Bacteria</taxon>
        <taxon>Bacillati</taxon>
        <taxon>Actinomycetota</taxon>
        <taxon>Actinomycetes</taxon>
        <taxon>Micrococcales</taxon>
        <taxon>Micrococcaceae</taxon>
        <taxon>Crystallibacter</taxon>
    </lineage>
</organism>
<evidence type="ECO:0000259" key="5">
    <source>
        <dbReference type="PROSITE" id="PS50931"/>
    </source>
</evidence>
<dbReference type="Gene3D" id="1.10.10.10">
    <property type="entry name" value="Winged helix-like DNA-binding domain superfamily/Winged helix DNA-binding domain"/>
    <property type="match status" value="1"/>
</dbReference>
<dbReference type="InterPro" id="IPR000847">
    <property type="entry name" value="LysR_HTH_N"/>
</dbReference>
<dbReference type="Pfam" id="PF00126">
    <property type="entry name" value="HTH_1"/>
    <property type="match status" value="1"/>
</dbReference>
<dbReference type="AlphaFoldDB" id="N1UTS3"/>
<name>N1UTS3_9MICC</name>
<evidence type="ECO:0000313" key="7">
    <source>
        <dbReference type="Proteomes" id="UP000010729"/>
    </source>
</evidence>
<dbReference type="SUPFAM" id="SSF46785">
    <property type="entry name" value="Winged helix' DNA-binding domain"/>
    <property type="match status" value="1"/>
</dbReference>
<dbReference type="GO" id="GO:0003700">
    <property type="term" value="F:DNA-binding transcription factor activity"/>
    <property type="evidence" value="ECO:0007669"/>
    <property type="project" value="InterPro"/>
</dbReference>
<dbReference type="EMBL" id="ANPE02000154">
    <property type="protein sequence ID" value="EMY33791.1"/>
    <property type="molecule type" value="Genomic_DNA"/>
</dbReference>
<keyword evidence="7" id="KW-1185">Reference proteome</keyword>
<evidence type="ECO:0000256" key="4">
    <source>
        <dbReference type="ARBA" id="ARBA00023163"/>
    </source>
</evidence>
<protein>
    <submittedName>
        <fullName evidence="6">LysR family transcriptional regulator</fullName>
    </submittedName>
</protein>
<feature type="domain" description="HTH lysR-type" evidence="5">
    <location>
        <begin position="1"/>
        <end position="58"/>
    </location>
</feature>
<keyword evidence="3" id="KW-0238">DNA-binding</keyword>
<dbReference type="InterPro" id="IPR036390">
    <property type="entry name" value="WH_DNA-bd_sf"/>
</dbReference>
<dbReference type="InterPro" id="IPR036388">
    <property type="entry name" value="WH-like_DNA-bd_sf"/>
</dbReference>
<comment type="similarity">
    <text evidence="1">Belongs to the LysR transcriptional regulatory family.</text>
</comment>
<dbReference type="Proteomes" id="UP000010729">
    <property type="component" value="Unassembled WGS sequence"/>
</dbReference>
<evidence type="ECO:0000256" key="1">
    <source>
        <dbReference type="ARBA" id="ARBA00009437"/>
    </source>
</evidence>
<sequence>MELRHLRYFVAVAEERHFGRAADRLHMAQPPLSQQIKQLEEQLGTQLLERTTRKVELTSAGELLLERGRRILEELQTLESDVAQVGRGVQGILRVGFTGSATYRLMPQVVREAKERLPGLQLKVRGEMLTPQLVDGLEEHSLDVAVLRPPVNSDRLELRTLEHDELIAALPDDSPLASEERLSLQQLAGEQFISYPLNSAVHRVFMEACRKAGFAPTVVQEARETSTLLSFVAAGTGVALIPAASRTFSLGGTVFRPLADAPAAELAMAWRAGDQRPLLARFTELLQEITQPVKDQPS</sequence>
<evidence type="ECO:0000256" key="3">
    <source>
        <dbReference type="ARBA" id="ARBA00023125"/>
    </source>
</evidence>
<accession>N1UTS3</accession>
<keyword evidence="2" id="KW-0805">Transcription regulation</keyword>
<dbReference type="InterPro" id="IPR005119">
    <property type="entry name" value="LysR_subst-bd"/>
</dbReference>
<proteinExistence type="inferred from homology"/>
<dbReference type="PANTHER" id="PTHR30346:SF28">
    <property type="entry name" value="HTH-TYPE TRANSCRIPTIONAL REGULATOR CYNR"/>
    <property type="match status" value="1"/>
</dbReference>
<dbReference type="SUPFAM" id="SSF53850">
    <property type="entry name" value="Periplasmic binding protein-like II"/>
    <property type="match status" value="1"/>
</dbReference>
<dbReference type="PROSITE" id="PS50931">
    <property type="entry name" value="HTH_LYSR"/>
    <property type="match status" value="1"/>
</dbReference>
<dbReference type="GO" id="GO:0032993">
    <property type="term" value="C:protein-DNA complex"/>
    <property type="evidence" value="ECO:0007669"/>
    <property type="project" value="TreeGrafter"/>
</dbReference>
<dbReference type="CDD" id="cd08414">
    <property type="entry name" value="PBP2_LTTR_aromatics_like"/>
    <property type="match status" value="1"/>
</dbReference>
<reference evidence="6 7" key="1">
    <citation type="journal article" date="2013" name="Genome Announc.">
        <title>Draft Genome Sequence of Arthrobacter crystallopoietes Strain BAB-32, Revealing Genes for Bioremediation.</title>
        <authorList>
            <person name="Joshi M.N."/>
            <person name="Pandit A.S."/>
            <person name="Sharma A."/>
            <person name="Pandya R.V."/>
            <person name="Desai S.M."/>
            <person name="Saxena A.K."/>
            <person name="Bagatharia S.B."/>
        </authorList>
    </citation>
    <scope>NUCLEOTIDE SEQUENCE [LARGE SCALE GENOMIC DNA]</scope>
    <source>
        <strain evidence="6 7">BAB-32</strain>
    </source>
</reference>
<dbReference type="FunFam" id="1.10.10.10:FF:000001">
    <property type="entry name" value="LysR family transcriptional regulator"/>
    <property type="match status" value="1"/>
</dbReference>